<feature type="chain" id="PRO_5038337658" evidence="1">
    <location>
        <begin position="27"/>
        <end position="229"/>
    </location>
</feature>
<feature type="domain" description="PknH-like extracellular" evidence="2">
    <location>
        <begin position="38"/>
        <end position="226"/>
    </location>
</feature>
<dbReference type="EMBL" id="AP022566">
    <property type="protein sequence ID" value="BBX30443.1"/>
    <property type="molecule type" value="Genomic_DNA"/>
</dbReference>
<sequence length="229" mass="24822">MPVPRAWLPIVAAATALLVAGCTTIAAGTAISTTAPPTHAQLDQIMLPINELKAIVGARNMALTSRSTTLDNNFWWVREPKCVGALYPAEMRVYRFTNWREIRTEVAQDADSDHQHWVQQAAVRHASEDDAQSTRRIFTKWWGQCAGSAVSIGTSAGGNTSDRTWNIGALDTEGDNVISQTSTRAGTDGWTCQHALAAVSTVVLESKVCGYQVRDQAVTIVNRLSANAR</sequence>
<dbReference type="Pfam" id="PF14032">
    <property type="entry name" value="PknH_C"/>
    <property type="match status" value="1"/>
</dbReference>
<evidence type="ECO:0000313" key="3">
    <source>
        <dbReference type="EMBL" id="BBX30443.1"/>
    </source>
</evidence>
<protein>
    <submittedName>
        <fullName evidence="3">Sensor domain-containing protein</fullName>
    </submittedName>
</protein>
<reference evidence="3 4" key="1">
    <citation type="journal article" date="2019" name="Emerg. Microbes Infect.">
        <title>Comprehensive subspecies identification of 175 nontuberculous mycobacteria species based on 7547 genomic profiles.</title>
        <authorList>
            <person name="Matsumoto Y."/>
            <person name="Kinjo T."/>
            <person name="Motooka D."/>
            <person name="Nabeya D."/>
            <person name="Jung N."/>
            <person name="Uechi K."/>
            <person name="Horii T."/>
            <person name="Iida T."/>
            <person name="Fujita J."/>
            <person name="Nakamura S."/>
        </authorList>
    </citation>
    <scope>NUCLEOTIDE SEQUENCE [LARGE SCALE GENOMIC DNA]</scope>
    <source>
        <strain evidence="3 4">JCM 12272</strain>
        <plasmid evidence="3">pJCM12272</plasmid>
    </source>
</reference>
<gene>
    <name evidence="3" type="primary">lppH_2</name>
    <name evidence="3" type="ORF">MALV_55680</name>
</gene>
<geneLocation type="plasmid" evidence="3 4">
    <name>pJCM12272</name>
</geneLocation>
<dbReference type="InterPro" id="IPR038232">
    <property type="entry name" value="PknH-like_Extracell_sf"/>
</dbReference>
<evidence type="ECO:0000256" key="1">
    <source>
        <dbReference type="SAM" id="SignalP"/>
    </source>
</evidence>
<accession>A0A6N4V2U0</accession>
<dbReference type="RefSeq" id="WP_088304767.1">
    <property type="nucleotide sequence ID" value="NZ_AP022566.1"/>
</dbReference>
<feature type="signal peptide" evidence="1">
    <location>
        <begin position="1"/>
        <end position="26"/>
    </location>
</feature>
<organism evidence="3 4">
    <name type="scientific">Mycolicibacterium alvei</name>
    <dbReference type="NCBI Taxonomy" id="67081"/>
    <lineage>
        <taxon>Bacteria</taxon>
        <taxon>Bacillati</taxon>
        <taxon>Actinomycetota</taxon>
        <taxon>Actinomycetes</taxon>
        <taxon>Mycobacteriales</taxon>
        <taxon>Mycobacteriaceae</taxon>
        <taxon>Mycolicibacterium</taxon>
    </lineage>
</organism>
<keyword evidence="1" id="KW-0732">Signal</keyword>
<dbReference type="PROSITE" id="PS51257">
    <property type="entry name" value="PROKAR_LIPOPROTEIN"/>
    <property type="match status" value="1"/>
</dbReference>
<proteinExistence type="predicted"/>
<evidence type="ECO:0000259" key="2">
    <source>
        <dbReference type="Pfam" id="PF14032"/>
    </source>
</evidence>
<dbReference type="InterPro" id="IPR026954">
    <property type="entry name" value="PknH-like_Extracell"/>
</dbReference>
<name>A0A6N4V2U0_9MYCO</name>
<dbReference type="Proteomes" id="UP000466906">
    <property type="component" value="Plasmid pJCM12272"/>
</dbReference>
<dbReference type="KEGG" id="malv:MALV_55680"/>
<evidence type="ECO:0000313" key="4">
    <source>
        <dbReference type="Proteomes" id="UP000466906"/>
    </source>
</evidence>
<keyword evidence="4" id="KW-1185">Reference proteome</keyword>
<dbReference type="Gene3D" id="3.40.1000.70">
    <property type="entry name" value="PknH-like extracellular domain"/>
    <property type="match status" value="1"/>
</dbReference>
<dbReference type="AlphaFoldDB" id="A0A6N4V2U0"/>
<keyword evidence="3" id="KW-0614">Plasmid</keyword>